<reference evidence="2" key="1">
    <citation type="journal article" date="2023" name="Commun. Biol.">
        <title>Genome analysis of Parmales, the sister group of diatoms, reveals the evolutionary specialization of diatoms from phago-mixotrophs to photoautotrophs.</title>
        <authorList>
            <person name="Ban H."/>
            <person name="Sato S."/>
            <person name="Yoshikawa S."/>
            <person name="Yamada K."/>
            <person name="Nakamura Y."/>
            <person name="Ichinomiya M."/>
            <person name="Sato N."/>
            <person name="Blanc-Mathieu R."/>
            <person name="Endo H."/>
            <person name="Kuwata A."/>
            <person name="Ogata H."/>
        </authorList>
    </citation>
    <scope>NUCLEOTIDE SEQUENCE [LARGE SCALE GENOMIC DNA]</scope>
    <source>
        <strain evidence="2">NIES 3700</strain>
    </source>
</reference>
<dbReference type="InterPro" id="IPR032675">
    <property type="entry name" value="LRR_dom_sf"/>
</dbReference>
<dbReference type="AlphaFoldDB" id="A0A9W7AVG8"/>
<dbReference type="OrthoDB" id="1421090at2759"/>
<accession>A0A9W7AVG8</accession>
<gene>
    <name evidence="1" type="ORF">TrLO_g7740</name>
</gene>
<sequence length="137" mass="15519">MHTPEFWRHFVDFVHVEMLMVLRLATKGWNAVADALIDEGVRSRELMVHGGKDISNVETQPRKERCKLVTRVIFLLNITKIGKYACYFAVNLVVVDIPEGVESIGVNALFRCRSLTTVFFPTTLTSIGQQAFHLAKV</sequence>
<protein>
    <submittedName>
        <fullName evidence="1">Uncharacterized protein</fullName>
    </submittedName>
</protein>
<dbReference type="EMBL" id="BRXW01000912">
    <property type="protein sequence ID" value="GMH79062.1"/>
    <property type="molecule type" value="Genomic_DNA"/>
</dbReference>
<proteinExistence type="predicted"/>
<evidence type="ECO:0000313" key="2">
    <source>
        <dbReference type="Proteomes" id="UP001165122"/>
    </source>
</evidence>
<dbReference type="Gene3D" id="3.80.10.10">
    <property type="entry name" value="Ribonuclease Inhibitor"/>
    <property type="match status" value="1"/>
</dbReference>
<dbReference type="Pfam" id="PF13306">
    <property type="entry name" value="LRR_5"/>
    <property type="match status" value="1"/>
</dbReference>
<dbReference type="InterPro" id="IPR026906">
    <property type="entry name" value="LRR_5"/>
</dbReference>
<keyword evidence="2" id="KW-1185">Reference proteome</keyword>
<evidence type="ECO:0000313" key="1">
    <source>
        <dbReference type="EMBL" id="GMH79062.1"/>
    </source>
</evidence>
<organism evidence="1 2">
    <name type="scientific">Triparma laevis f. longispina</name>
    <dbReference type="NCBI Taxonomy" id="1714387"/>
    <lineage>
        <taxon>Eukaryota</taxon>
        <taxon>Sar</taxon>
        <taxon>Stramenopiles</taxon>
        <taxon>Ochrophyta</taxon>
        <taxon>Bolidophyceae</taxon>
        <taxon>Parmales</taxon>
        <taxon>Triparmaceae</taxon>
        <taxon>Triparma</taxon>
    </lineage>
</organism>
<comment type="caution">
    <text evidence="1">The sequence shown here is derived from an EMBL/GenBank/DDBJ whole genome shotgun (WGS) entry which is preliminary data.</text>
</comment>
<dbReference type="Proteomes" id="UP001165122">
    <property type="component" value="Unassembled WGS sequence"/>
</dbReference>
<name>A0A9W7AVG8_9STRA</name>